<keyword evidence="3" id="KW-0677">Repeat</keyword>
<evidence type="ECO:0000256" key="6">
    <source>
        <dbReference type="ARBA" id="ARBA00022990"/>
    </source>
</evidence>
<dbReference type="InterPro" id="IPR032781">
    <property type="entry name" value="ABC_tran_Xtn"/>
</dbReference>
<evidence type="ECO:0000256" key="4">
    <source>
        <dbReference type="ARBA" id="ARBA00022741"/>
    </source>
</evidence>
<dbReference type="Pfam" id="PF00005">
    <property type="entry name" value="ABC_tran"/>
    <property type="match status" value="2"/>
</dbReference>
<feature type="region of interest" description="Disordered" evidence="9">
    <location>
        <begin position="339"/>
        <end position="377"/>
    </location>
</feature>
<evidence type="ECO:0000256" key="7">
    <source>
        <dbReference type="ARBA" id="ARBA00073918"/>
    </source>
</evidence>
<evidence type="ECO:0000256" key="8">
    <source>
        <dbReference type="SAM" id="Coils"/>
    </source>
</evidence>
<evidence type="ECO:0000256" key="1">
    <source>
        <dbReference type="ARBA" id="ARBA00011054"/>
    </source>
</evidence>
<protein>
    <recommendedName>
        <fullName evidence="7">ATP-binding cassette sub-family F member 2</fullName>
    </recommendedName>
</protein>
<dbReference type="Pfam" id="PF12848">
    <property type="entry name" value="ABC_tran_Xtn"/>
    <property type="match status" value="1"/>
</dbReference>
<name>A0A556TV99_BAGYA</name>
<dbReference type="AlphaFoldDB" id="A0A556TV99"/>
<dbReference type="InterPro" id="IPR003593">
    <property type="entry name" value="AAA+_ATPase"/>
</dbReference>
<dbReference type="SMART" id="SM00382">
    <property type="entry name" value="AAA"/>
    <property type="match status" value="2"/>
</dbReference>
<dbReference type="InterPro" id="IPR017871">
    <property type="entry name" value="ABC_transporter-like_CS"/>
</dbReference>
<feature type="compositionally biased region" description="Basic and acidic residues" evidence="9">
    <location>
        <begin position="32"/>
        <end position="73"/>
    </location>
</feature>
<keyword evidence="2" id="KW-0597">Phosphoprotein</keyword>
<comment type="caution">
    <text evidence="11">The sequence shown here is derived from an EMBL/GenBank/DDBJ whole genome shotgun (WGS) entry which is preliminary data.</text>
</comment>
<dbReference type="PANTHER" id="PTHR19211:SF15">
    <property type="entry name" value="ATP-BINDING CASSETTE SUB-FAMILY F MEMBER 2"/>
    <property type="match status" value="1"/>
</dbReference>
<feature type="coiled-coil region" evidence="8">
    <location>
        <begin position="487"/>
        <end position="534"/>
    </location>
</feature>
<dbReference type="FunFam" id="3.40.50.300:FF:000104">
    <property type="entry name" value="ATP-binding cassette sub-family F member 3"/>
    <property type="match status" value="1"/>
</dbReference>
<reference evidence="11 12" key="1">
    <citation type="journal article" date="2019" name="Genome Biol. Evol.">
        <title>Whole-Genome Sequencing of the Giant Devil Catfish, Bagarius yarrelli.</title>
        <authorList>
            <person name="Jiang W."/>
            <person name="Lv Y."/>
            <person name="Cheng L."/>
            <person name="Yang K."/>
            <person name="Chao B."/>
            <person name="Wang X."/>
            <person name="Li Y."/>
            <person name="Pan X."/>
            <person name="You X."/>
            <person name="Zhang Y."/>
            <person name="Yang J."/>
            <person name="Li J."/>
            <person name="Zhang X."/>
            <person name="Liu S."/>
            <person name="Sun C."/>
            <person name="Yang J."/>
            <person name="Shi Q."/>
        </authorList>
    </citation>
    <scope>NUCLEOTIDE SEQUENCE [LARGE SCALE GENOMIC DNA]</scope>
    <source>
        <strain evidence="11">JWS20170419001</strain>
        <tissue evidence="11">Muscle</tissue>
    </source>
</reference>
<feature type="compositionally biased region" description="Pro residues" evidence="9">
    <location>
        <begin position="158"/>
        <end position="176"/>
    </location>
</feature>
<dbReference type="Gene3D" id="3.40.50.300">
    <property type="entry name" value="P-loop containing nucleotide triphosphate hydrolases"/>
    <property type="match status" value="2"/>
</dbReference>
<evidence type="ECO:0000259" key="10">
    <source>
        <dbReference type="PROSITE" id="PS50893"/>
    </source>
</evidence>
<dbReference type="PROSITE" id="PS50893">
    <property type="entry name" value="ABC_TRANSPORTER_2"/>
    <property type="match status" value="2"/>
</dbReference>
<dbReference type="GO" id="GO:0016887">
    <property type="term" value="F:ATP hydrolysis activity"/>
    <property type="evidence" value="ECO:0007669"/>
    <property type="project" value="InterPro"/>
</dbReference>
<dbReference type="InterPro" id="IPR027417">
    <property type="entry name" value="P-loop_NTPase"/>
</dbReference>
<sequence>MATENSAGGARKATKSKLFEFLVHGVENEEQAVDHDRNECCSKSKVESVEKSRGKESKEHSKSRGGNEEHSEAKGGAIKTAKLSLIPGQIINLVIGSGIDIAGCFVPAVGLVDCFTTCKEGGSVDSLFEEGLFKFSSAAPMRPGMTSAARMPHQGAPMGPPGPPYGGTPPIRPGLPNPTLDPNRKRPTTTPPVQAPSIQTRPRNAKRRKMADKILPQRIRELVPESQAYMDLLAFERKLDQTIMRKRVDIQEALKRPMKWHRTPTTQETDGFQVKRPGDVNVRCTLLLMLDYQLMTDVVGNPEEERRAEFYNQPWSQEAVSRYFYCKVTMPSDLAKKKAAKKKEAAKARQRPKKAEEVTSEGEKPENQDNGVSEVNGVSSLTKELDEFELKKTEARAVTGVLASHPNSTDVHISSLSLTFHGQELLSDTCLELNSGRRYGLIGLNGTGKSMLLAAIGHREVPIPEHIDIYHLTREMPPSEKTALQCVMEVDEERIKLEREAERLAHEDSECEKLMELYERLEELDADKAEMRASRILHGLGFTTTMQQKKLKDFSGGWRMRVALARALFLKPFMLLLDEPTNHLDLDACVWLEEELKEFKRILVLISHSQDFLNGVCTNIIHLHQRKLKYYTGNYDQYVKTREELEENQMKRFNWEQDQIAHMKNYIARFGHGSAKLARQAQSKEKTLQKMVASGLTERVVNDKPIIYKNLEFGIDLDTRVALVGPNGAGKSTLLKLLTGELLPTDGMIRKHSHVKIGRYHQHLTEQLDLDLSPLEYMMKCYPEIKEKEEMRKIIGRYGLTGKQQVSPIRNLSDGQKCRVCFAWLAWQNPHMLFLDEPTNHLDIETIDALAEAINDFEGGMMLVSHDFRLIQQVAQEIWVCEKQTITKWSRDILAYKEHLKSKIDKPS</sequence>
<keyword evidence="6" id="KW-0007">Acetylation</keyword>
<evidence type="ECO:0000256" key="9">
    <source>
        <dbReference type="SAM" id="MobiDB-lite"/>
    </source>
</evidence>
<feature type="domain" description="ABC transporter" evidence="10">
    <location>
        <begin position="691"/>
        <end position="908"/>
    </location>
</feature>
<organism evidence="11 12">
    <name type="scientific">Bagarius yarrelli</name>
    <name type="common">Goonch</name>
    <name type="synonym">Bagrus yarrelli</name>
    <dbReference type="NCBI Taxonomy" id="175774"/>
    <lineage>
        <taxon>Eukaryota</taxon>
        <taxon>Metazoa</taxon>
        <taxon>Chordata</taxon>
        <taxon>Craniata</taxon>
        <taxon>Vertebrata</taxon>
        <taxon>Euteleostomi</taxon>
        <taxon>Actinopterygii</taxon>
        <taxon>Neopterygii</taxon>
        <taxon>Teleostei</taxon>
        <taxon>Ostariophysi</taxon>
        <taxon>Siluriformes</taxon>
        <taxon>Sisoridae</taxon>
        <taxon>Sisorinae</taxon>
        <taxon>Bagarius</taxon>
    </lineage>
</organism>
<dbReference type="PANTHER" id="PTHR19211">
    <property type="entry name" value="ATP-BINDING TRANSPORT PROTEIN-RELATED"/>
    <property type="match status" value="1"/>
</dbReference>
<dbReference type="OrthoDB" id="2110130at2759"/>
<accession>A0A556TV99</accession>
<feature type="domain" description="ABC transporter" evidence="10">
    <location>
        <begin position="411"/>
        <end position="650"/>
    </location>
</feature>
<dbReference type="InterPro" id="IPR050611">
    <property type="entry name" value="ABCF"/>
</dbReference>
<keyword evidence="8" id="KW-0175">Coiled coil</keyword>
<gene>
    <name evidence="11" type="ORF">Baya_5037</name>
</gene>
<keyword evidence="5 11" id="KW-0067">ATP-binding</keyword>
<keyword evidence="4" id="KW-0547">Nucleotide-binding</keyword>
<dbReference type="CDD" id="cd03221">
    <property type="entry name" value="ABCF_EF-3"/>
    <property type="match status" value="2"/>
</dbReference>
<evidence type="ECO:0000256" key="5">
    <source>
        <dbReference type="ARBA" id="ARBA00022840"/>
    </source>
</evidence>
<feature type="region of interest" description="Disordered" evidence="9">
    <location>
        <begin position="30"/>
        <end position="76"/>
    </location>
</feature>
<feature type="compositionally biased region" description="Polar residues" evidence="9">
    <location>
        <begin position="368"/>
        <end position="377"/>
    </location>
</feature>
<dbReference type="SUPFAM" id="SSF52540">
    <property type="entry name" value="P-loop containing nucleoside triphosphate hydrolases"/>
    <property type="match status" value="2"/>
</dbReference>
<keyword evidence="12" id="KW-1185">Reference proteome</keyword>
<evidence type="ECO:0000256" key="2">
    <source>
        <dbReference type="ARBA" id="ARBA00022553"/>
    </source>
</evidence>
<proteinExistence type="inferred from homology"/>
<dbReference type="GO" id="GO:0005524">
    <property type="term" value="F:ATP binding"/>
    <property type="evidence" value="ECO:0007669"/>
    <property type="project" value="UniProtKB-KW"/>
</dbReference>
<evidence type="ECO:0000256" key="3">
    <source>
        <dbReference type="ARBA" id="ARBA00022737"/>
    </source>
</evidence>
<feature type="region of interest" description="Disordered" evidence="9">
    <location>
        <begin position="144"/>
        <end position="209"/>
    </location>
</feature>
<dbReference type="FunFam" id="3.40.50.300:FF:000467">
    <property type="entry name" value="ATP-binding cassette sub-family F member 2"/>
    <property type="match status" value="1"/>
</dbReference>
<dbReference type="InterPro" id="IPR003439">
    <property type="entry name" value="ABC_transporter-like_ATP-bd"/>
</dbReference>
<feature type="compositionally biased region" description="Basic and acidic residues" evidence="9">
    <location>
        <begin position="342"/>
        <end position="367"/>
    </location>
</feature>
<evidence type="ECO:0000313" key="11">
    <source>
        <dbReference type="EMBL" id="TSK82141.1"/>
    </source>
</evidence>
<dbReference type="PROSITE" id="PS00211">
    <property type="entry name" value="ABC_TRANSPORTER_1"/>
    <property type="match status" value="1"/>
</dbReference>
<comment type="similarity">
    <text evidence="1">Belongs to the ABC transporter superfamily. ABCF family. EF3 subfamily.</text>
</comment>
<dbReference type="Proteomes" id="UP000319801">
    <property type="component" value="Unassembled WGS sequence"/>
</dbReference>
<evidence type="ECO:0000313" key="12">
    <source>
        <dbReference type="Proteomes" id="UP000319801"/>
    </source>
</evidence>
<dbReference type="EMBL" id="VCAZ01000021">
    <property type="protein sequence ID" value="TSK82141.1"/>
    <property type="molecule type" value="Genomic_DNA"/>
</dbReference>